<evidence type="ECO:0000313" key="2">
    <source>
        <dbReference type="Proteomes" id="UP000757435"/>
    </source>
</evidence>
<organism evidence="1 2">
    <name type="scientific">Drouetiella hepatica Uher 2000/2452</name>
    <dbReference type="NCBI Taxonomy" id="904376"/>
    <lineage>
        <taxon>Bacteria</taxon>
        <taxon>Bacillati</taxon>
        <taxon>Cyanobacteriota</taxon>
        <taxon>Cyanophyceae</taxon>
        <taxon>Oculatellales</taxon>
        <taxon>Oculatellaceae</taxon>
        <taxon>Drouetiella</taxon>
    </lineage>
</organism>
<comment type="caution">
    <text evidence="1">The sequence shown here is derived from an EMBL/GenBank/DDBJ whole genome shotgun (WGS) entry which is preliminary data.</text>
</comment>
<gene>
    <name evidence="1" type="ORF">KME15_19915</name>
</gene>
<dbReference type="Proteomes" id="UP000757435">
    <property type="component" value="Unassembled WGS sequence"/>
</dbReference>
<name>A0A951QGT1_9CYAN</name>
<dbReference type="AlphaFoldDB" id="A0A951QGT1"/>
<sequence length="1190" mass="125653">MRIQFASGLPQLPFSSDNLSVISGSTTTARSLYFAILGENPAGFNLLSSIIPATIGVGAGVTITIPTTAHPAGSFWQNYIIAASTTNTPSSLVQLAKISAIDIDGNPRTLPLSITLDEEEMFALSSTIATPDPLPELPLNGMLRAIASLSGNVFEYDENSSLPPNDLTVIAAIAGNWVYKPGNFSSYVELTTDGGGCDRPLADIPSTLQRAPRYSPSGAAGTKRTFWIVNTAEEDIPAGLRVKVIVSVDGAAQDSEFDGLLAVRFKGYANTVTGALRTLDGDGIEFPNLNIERDYQSGKSDLILPDDLATNEAYTLEIYPKFSLIAAQNKVADGSLISIALDLFEEAGVYSELGQALGDWLYPTDDRGYIVPDDGLAAIALKRSGIVASTSFLKVGASPLYELDINTANQKAAINGDGAIYLRDGDLQPAEALRAILGTVAGDSYASAWSLPVTVSGTQAVQITCTYPSNGTTATIRADYPDAIAGVTGKAKFNPPLVTLFLTDGTEIRRFEGFSVVDGATQNFLIDNWNSGVLIEDLPDPAANFSLFRPEGATAIATATGNIPVGEIQAAFCFTYTGESLTSISHAEADGCIHEAKLTLAEMEAAAQSWSTPVAESGIVDIPQGAIVAWQTRRTTSGKPIVYSPVSTAEHDGVSVWKPAYKLDSDPGRWLVDNTQKVLLTGENPPTSGDGSEGDIYLQIASPDLLIWHKDTALDWALVQTITAPTGAPGQAYTNTTAAFIQPAVNATVTVSLAAGQWIATGATVFVESAGYYQVVTPGSTSVVLRNLGYSANAAPSTNILTNRKISASGTAGATGSISDADRLILNLISTPPTVAVDQMAVFNQGEKLKLRKASDGVIQTIAVLEAPQTFTKAQSVRAVSLTPGSTVAIDATLGNTFALNVSQTTLISNPTGLIDGGVYYLRLRQSGAGSYAITFEDAWVWELDTPPNLVTAADRLWVIEANSDGSNLYARARGWFTAPPLPIAYWTLDDSSYADSINGYDLLAESGALIDIVDGAAVFTAATGINSILYTSETELKFTTNHADDEQYPPQRDWRLEFKLSYSNAGSEDLLIAHTGDLFGNDDDWRVYLDAGGILNFGIVTTGGEGSNFEYLVSTVAIAPNTTSSIVLALDATLGKTSLSIDGVLVELTLTNVAVAPSLEIFKLAFGLDYTATAGSTLTLDDIKLFFPS</sequence>
<reference evidence="1" key="2">
    <citation type="journal article" date="2022" name="Microbiol. Resour. Announc.">
        <title>Metagenome Sequencing to Explore Phylogenomics of Terrestrial Cyanobacteria.</title>
        <authorList>
            <person name="Ward R.D."/>
            <person name="Stajich J.E."/>
            <person name="Johansen J.R."/>
            <person name="Huntemann M."/>
            <person name="Clum A."/>
            <person name="Foster B."/>
            <person name="Foster B."/>
            <person name="Roux S."/>
            <person name="Palaniappan K."/>
            <person name="Varghese N."/>
            <person name="Mukherjee S."/>
            <person name="Reddy T.B.K."/>
            <person name="Daum C."/>
            <person name="Copeland A."/>
            <person name="Chen I.A."/>
            <person name="Ivanova N.N."/>
            <person name="Kyrpides N.C."/>
            <person name="Shapiro N."/>
            <person name="Eloe-Fadrosh E.A."/>
            <person name="Pietrasiak N."/>
        </authorList>
    </citation>
    <scope>NUCLEOTIDE SEQUENCE</scope>
    <source>
        <strain evidence="1">UHER 2000/2452</strain>
    </source>
</reference>
<protein>
    <submittedName>
        <fullName evidence="1">Uncharacterized protein</fullName>
    </submittedName>
</protein>
<reference evidence="1" key="1">
    <citation type="submission" date="2021-05" db="EMBL/GenBank/DDBJ databases">
        <authorList>
            <person name="Pietrasiak N."/>
            <person name="Ward R."/>
            <person name="Stajich J.E."/>
            <person name="Kurbessoian T."/>
        </authorList>
    </citation>
    <scope>NUCLEOTIDE SEQUENCE</scope>
    <source>
        <strain evidence="1">UHER 2000/2452</strain>
    </source>
</reference>
<accession>A0A951QGT1</accession>
<evidence type="ECO:0000313" key="1">
    <source>
        <dbReference type="EMBL" id="MBW4660948.1"/>
    </source>
</evidence>
<dbReference type="EMBL" id="JAHHHD010000028">
    <property type="protein sequence ID" value="MBW4660948.1"/>
    <property type="molecule type" value="Genomic_DNA"/>
</dbReference>
<proteinExistence type="predicted"/>